<comment type="caution">
    <text evidence="10">The sequence shown here is derived from an EMBL/GenBank/DDBJ whole genome shotgun (WGS) entry which is preliminary data.</text>
</comment>
<keyword evidence="5 7" id="KW-0040">ANK repeat</keyword>
<evidence type="ECO:0000256" key="6">
    <source>
        <dbReference type="ARBA" id="ARBA00023136"/>
    </source>
</evidence>
<keyword evidence="6 8" id="KW-0472">Membrane</keyword>
<dbReference type="InterPro" id="IPR002110">
    <property type="entry name" value="Ankyrin_rpt"/>
</dbReference>
<comment type="subcellular location">
    <subcellularLocation>
        <location evidence="1">Membrane</location>
        <topology evidence="1">Multi-pass membrane protein</topology>
    </subcellularLocation>
</comment>
<dbReference type="PROSITE" id="PS50088">
    <property type="entry name" value="ANK_REPEAT"/>
    <property type="match status" value="2"/>
</dbReference>
<feature type="domain" description="PGG" evidence="9">
    <location>
        <begin position="270"/>
        <end position="321"/>
    </location>
</feature>
<dbReference type="PROSITE" id="PS50297">
    <property type="entry name" value="ANK_REP_REGION"/>
    <property type="match status" value="2"/>
</dbReference>
<dbReference type="GO" id="GO:0005886">
    <property type="term" value="C:plasma membrane"/>
    <property type="evidence" value="ECO:0007669"/>
    <property type="project" value="TreeGrafter"/>
</dbReference>
<dbReference type="Pfam" id="PF12796">
    <property type="entry name" value="Ank_2"/>
    <property type="match status" value="1"/>
</dbReference>
<feature type="repeat" description="ANK" evidence="7">
    <location>
        <begin position="111"/>
        <end position="133"/>
    </location>
</feature>
<dbReference type="EMBL" id="QPKB01000005">
    <property type="protein sequence ID" value="RWR86072.1"/>
    <property type="molecule type" value="Genomic_DNA"/>
</dbReference>
<name>A0A3S3QKY4_9MAGN</name>
<reference evidence="10 11" key="1">
    <citation type="journal article" date="2019" name="Nat. Plants">
        <title>Stout camphor tree genome fills gaps in understanding of flowering plant genome evolution.</title>
        <authorList>
            <person name="Chaw S.M."/>
            <person name="Liu Y.C."/>
            <person name="Wu Y.W."/>
            <person name="Wang H.Y."/>
            <person name="Lin C.I."/>
            <person name="Wu C.S."/>
            <person name="Ke H.M."/>
            <person name="Chang L.Y."/>
            <person name="Hsu C.Y."/>
            <person name="Yang H.T."/>
            <person name="Sudianto E."/>
            <person name="Hsu M.H."/>
            <person name="Wu K.P."/>
            <person name="Wang L.N."/>
            <person name="Leebens-Mack J.H."/>
            <person name="Tsai I.J."/>
        </authorList>
    </citation>
    <scope>NUCLEOTIDE SEQUENCE [LARGE SCALE GENOMIC DNA]</scope>
    <source>
        <strain evidence="11">cv. Chaw 1501</strain>
        <tissue evidence="10">Young leaves</tissue>
    </source>
</reference>
<keyword evidence="11" id="KW-1185">Reference proteome</keyword>
<evidence type="ECO:0000256" key="1">
    <source>
        <dbReference type="ARBA" id="ARBA00004141"/>
    </source>
</evidence>
<dbReference type="PANTHER" id="PTHR24186">
    <property type="entry name" value="PROTEIN PHOSPHATASE 1 REGULATORY SUBUNIT"/>
    <property type="match status" value="1"/>
</dbReference>
<evidence type="ECO:0000256" key="2">
    <source>
        <dbReference type="ARBA" id="ARBA00022692"/>
    </source>
</evidence>
<keyword evidence="4 8" id="KW-1133">Transmembrane helix</keyword>
<dbReference type="PANTHER" id="PTHR24186:SF37">
    <property type="entry name" value="PGG DOMAIN-CONTAINING PROTEIN"/>
    <property type="match status" value="1"/>
</dbReference>
<evidence type="ECO:0000256" key="8">
    <source>
        <dbReference type="SAM" id="Phobius"/>
    </source>
</evidence>
<proteinExistence type="predicted"/>
<evidence type="ECO:0000256" key="4">
    <source>
        <dbReference type="ARBA" id="ARBA00022989"/>
    </source>
</evidence>
<dbReference type="Pfam" id="PF13962">
    <property type="entry name" value="PGG"/>
    <property type="match status" value="1"/>
</dbReference>
<evidence type="ECO:0000256" key="5">
    <source>
        <dbReference type="ARBA" id="ARBA00023043"/>
    </source>
</evidence>
<evidence type="ECO:0000313" key="11">
    <source>
        <dbReference type="Proteomes" id="UP000283530"/>
    </source>
</evidence>
<protein>
    <submittedName>
        <fullName evidence="10">Ankyrin repeat-containing protein ITN1-like protein</fullName>
    </submittedName>
</protein>
<sequence length="327" mass="36510">MDERLYEAAIRGDVQILLHLLNEDANMQAAEPFLDRVMRACSGKDNPLHLGALFGHVELVREISSRKPDFACQLNSKGLSPLHLAAERGHVQVVKVLLGTDADVCFVRDRDGRIPLHLAVTKGRVEVIEELVKAKNITAWLLTDEREPILHLCAKHDQFDALKKLVSLVRDDEFVRLKDSSDNTILHLLSAKKQIKVIKFLLDNSNIELEINALNVDKLTALDEVYLAQWEAGFSELKQILGGKGAKRSTDLSFGLPTNLPLKLTKQESKWLKRMEPSFLVLAVLVVSVTYAAVLSPPGGFWQDDYPDPGSIQNHAAGQPISWRMCT</sequence>
<evidence type="ECO:0000256" key="3">
    <source>
        <dbReference type="ARBA" id="ARBA00022737"/>
    </source>
</evidence>
<keyword evidence="3" id="KW-0677">Repeat</keyword>
<gene>
    <name evidence="10" type="ORF">CKAN_01495500</name>
</gene>
<dbReference type="OrthoDB" id="7729168at2759"/>
<dbReference type="InterPro" id="IPR036770">
    <property type="entry name" value="Ankyrin_rpt-contain_sf"/>
</dbReference>
<accession>A0A3S3QKY4</accession>
<evidence type="ECO:0000259" key="9">
    <source>
        <dbReference type="Pfam" id="PF13962"/>
    </source>
</evidence>
<dbReference type="Gene3D" id="1.25.40.20">
    <property type="entry name" value="Ankyrin repeat-containing domain"/>
    <property type="match status" value="2"/>
</dbReference>
<dbReference type="STRING" id="337451.A0A3S3QKY4"/>
<organism evidence="10 11">
    <name type="scientific">Cinnamomum micranthum f. kanehirae</name>
    <dbReference type="NCBI Taxonomy" id="337451"/>
    <lineage>
        <taxon>Eukaryota</taxon>
        <taxon>Viridiplantae</taxon>
        <taxon>Streptophyta</taxon>
        <taxon>Embryophyta</taxon>
        <taxon>Tracheophyta</taxon>
        <taxon>Spermatophyta</taxon>
        <taxon>Magnoliopsida</taxon>
        <taxon>Magnoliidae</taxon>
        <taxon>Laurales</taxon>
        <taxon>Lauraceae</taxon>
        <taxon>Cinnamomum</taxon>
    </lineage>
</organism>
<feature type="transmembrane region" description="Helical" evidence="8">
    <location>
        <begin position="279"/>
        <end position="296"/>
    </location>
</feature>
<dbReference type="AlphaFoldDB" id="A0A3S3QKY4"/>
<dbReference type="SUPFAM" id="SSF48403">
    <property type="entry name" value="Ankyrin repeat"/>
    <property type="match status" value="1"/>
</dbReference>
<keyword evidence="2 8" id="KW-0812">Transmembrane</keyword>
<evidence type="ECO:0000256" key="7">
    <source>
        <dbReference type="PROSITE-ProRule" id="PRU00023"/>
    </source>
</evidence>
<evidence type="ECO:0000313" key="10">
    <source>
        <dbReference type="EMBL" id="RWR86072.1"/>
    </source>
</evidence>
<dbReference type="Proteomes" id="UP000283530">
    <property type="component" value="Unassembled WGS sequence"/>
</dbReference>
<dbReference type="SMART" id="SM00248">
    <property type="entry name" value="ANK"/>
    <property type="match status" value="6"/>
</dbReference>
<dbReference type="InterPro" id="IPR026961">
    <property type="entry name" value="PGG_dom"/>
</dbReference>
<feature type="repeat" description="ANK" evidence="7">
    <location>
        <begin position="77"/>
        <end position="109"/>
    </location>
</feature>